<organism evidence="12 13">
    <name type="scientific">Alkalibacterium olivapovliticus</name>
    <dbReference type="NCBI Taxonomy" id="99907"/>
    <lineage>
        <taxon>Bacteria</taxon>
        <taxon>Bacillati</taxon>
        <taxon>Bacillota</taxon>
        <taxon>Bacilli</taxon>
        <taxon>Lactobacillales</taxon>
        <taxon>Carnobacteriaceae</taxon>
        <taxon>Alkalibacterium</taxon>
    </lineage>
</organism>
<protein>
    <recommendedName>
        <fullName evidence="9">Ascorbate-specific PTS system EIIA component</fullName>
    </recommendedName>
    <alternativeName>
        <fullName evidence="10">Ascorbate-specific phosphotransferase enzyme IIA component</fullName>
    </alternativeName>
</protein>
<dbReference type="GO" id="GO:0016301">
    <property type="term" value="F:kinase activity"/>
    <property type="evidence" value="ECO:0007669"/>
    <property type="project" value="UniProtKB-KW"/>
</dbReference>
<keyword evidence="5" id="KW-0808">Transferase</keyword>
<dbReference type="GO" id="GO:0005737">
    <property type="term" value="C:cytoplasm"/>
    <property type="evidence" value="ECO:0007669"/>
    <property type="project" value="UniProtKB-SubCell"/>
</dbReference>
<dbReference type="Gene3D" id="3.40.930.10">
    <property type="entry name" value="Mannitol-specific EII, Chain A"/>
    <property type="match status" value="1"/>
</dbReference>
<feature type="domain" description="PTS EIIA type-2" evidence="11">
    <location>
        <begin position="4"/>
        <end position="143"/>
    </location>
</feature>
<dbReference type="RefSeq" id="WP_106193320.1">
    <property type="nucleotide sequence ID" value="NZ_PVTO01000011.1"/>
</dbReference>
<keyword evidence="4" id="KW-0597">Phosphoprotein</keyword>
<dbReference type="Proteomes" id="UP000238205">
    <property type="component" value="Unassembled WGS sequence"/>
</dbReference>
<evidence type="ECO:0000256" key="4">
    <source>
        <dbReference type="ARBA" id="ARBA00022553"/>
    </source>
</evidence>
<dbReference type="Pfam" id="PF00359">
    <property type="entry name" value="PTS_EIIA_2"/>
    <property type="match status" value="1"/>
</dbReference>
<evidence type="ECO:0000256" key="8">
    <source>
        <dbReference type="ARBA" id="ARBA00037387"/>
    </source>
</evidence>
<sequence>MLNKYLSKETMQHAKSVESWEKAIAYAAEPLLEKGVIEESYIKSMIDSVEENGPYIVLKDYFALPHAKAGVGVNEVGMSLLTLDDPVDLKGNPVKLFLVLAAVDSSAHLEALSEISEILMDDESYAIFLSGDLNDITKLITKGDD</sequence>
<reference evidence="12 13" key="1">
    <citation type="submission" date="2018-03" db="EMBL/GenBank/DDBJ databases">
        <title>Genomic Encyclopedia of Archaeal and Bacterial Type Strains, Phase II (KMG-II): from individual species to whole genera.</title>
        <authorList>
            <person name="Goeker M."/>
        </authorList>
    </citation>
    <scope>NUCLEOTIDE SEQUENCE [LARGE SCALE GENOMIC DNA]</scope>
    <source>
        <strain evidence="12 13">DSM 13175</strain>
    </source>
</reference>
<dbReference type="PANTHER" id="PTHR36203">
    <property type="entry name" value="ASCORBATE-SPECIFIC PTS SYSTEM EIIA COMPONENT"/>
    <property type="match status" value="1"/>
</dbReference>
<gene>
    <name evidence="12" type="ORF">CLV38_11156</name>
</gene>
<keyword evidence="7" id="KW-0418">Kinase</keyword>
<evidence type="ECO:0000256" key="5">
    <source>
        <dbReference type="ARBA" id="ARBA00022679"/>
    </source>
</evidence>
<proteinExistence type="predicted"/>
<keyword evidence="3" id="KW-0963">Cytoplasm</keyword>
<evidence type="ECO:0000256" key="10">
    <source>
        <dbReference type="ARBA" id="ARBA00042072"/>
    </source>
</evidence>
<dbReference type="SUPFAM" id="SSF55804">
    <property type="entry name" value="Phoshotransferase/anion transport protein"/>
    <property type="match status" value="1"/>
</dbReference>
<dbReference type="EMBL" id="PVTO01000011">
    <property type="protein sequence ID" value="PRY82506.1"/>
    <property type="molecule type" value="Genomic_DNA"/>
</dbReference>
<evidence type="ECO:0000313" key="12">
    <source>
        <dbReference type="EMBL" id="PRY82506.1"/>
    </source>
</evidence>
<evidence type="ECO:0000256" key="3">
    <source>
        <dbReference type="ARBA" id="ARBA00022490"/>
    </source>
</evidence>
<evidence type="ECO:0000313" key="13">
    <source>
        <dbReference type="Proteomes" id="UP000238205"/>
    </source>
</evidence>
<accession>A0A2T0W730</accession>
<evidence type="ECO:0000256" key="2">
    <source>
        <dbReference type="ARBA" id="ARBA00022448"/>
    </source>
</evidence>
<dbReference type="OrthoDB" id="369398at2"/>
<comment type="subcellular location">
    <subcellularLocation>
        <location evidence="1">Cytoplasm</location>
    </subcellularLocation>
</comment>
<comment type="caution">
    <text evidence="12">The sequence shown here is derived from an EMBL/GenBank/DDBJ whole genome shotgun (WGS) entry which is preliminary data.</text>
</comment>
<evidence type="ECO:0000256" key="7">
    <source>
        <dbReference type="ARBA" id="ARBA00022777"/>
    </source>
</evidence>
<dbReference type="PROSITE" id="PS51094">
    <property type="entry name" value="PTS_EIIA_TYPE_2"/>
    <property type="match status" value="1"/>
</dbReference>
<dbReference type="CDD" id="cd00211">
    <property type="entry name" value="PTS_IIA_fru"/>
    <property type="match status" value="1"/>
</dbReference>
<keyword evidence="6" id="KW-0598">Phosphotransferase system</keyword>
<name>A0A2T0W730_9LACT</name>
<evidence type="ECO:0000256" key="1">
    <source>
        <dbReference type="ARBA" id="ARBA00004496"/>
    </source>
</evidence>
<evidence type="ECO:0000259" key="11">
    <source>
        <dbReference type="PROSITE" id="PS51094"/>
    </source>
</evidence>
<dbReference type="AlphaFoldDB" id="A0A2T0W730"/>
<keyword evidence="2" id="KW-0813">Transport</keyword>
<dbReference type="InterPro" id="IPR051351">
    <property type="entry name" value="Ascorbate-PTS_EIIA_comp"/>
</dbReference>
<dbReference type="InterPro" id="IPR002178">
    <property type="entry name" value="PTS_EIIA_type-2_dom"/>
</dbReference>
<evidence type="ECO:0000256" key="6">
    <source>
        <dbReference type="ARBA" id="ARBA00022683"/>
    </source>
</evidence>
<dbReference type="InterPro" id="IPR016152">
    <property type="entry name" value="PTrfase/Anion_transptr"/>
</dbReference>
<comment type="function">
    <text evidence="8">The phosphoenolpyruvate-dependent sugar phosphotransferase system (sugar PTS), a major carbohydrate active transport system, catalyzes the phosphorylation of incoming sugar substrates concomitantly with their translocation across the cell membrane. The enzyme II UlaABC PTS system is involved in ascorbate transport.</text>
</comment>
<evidence type="ECO:0000256" key="9">
    <source>
        <dbReference type="ARBA" id="ARBA00041175"/>
    </source>
</evidence>
<dbReference type="GO" id="GO:0009401">
    <property type="term" value="P:phosphoenolpyruvate-dependent sugar phosphotransferase system"/>
    <property type="evidence" value="ECO:0007669"/>
    <property type="project" value="UniProtKB-KW"/>
</dbReference>
<dbReference type="PANTHER" id="PTHR36203:SF1">
    <property type="entry name" value="ASCORBATE-SPECIFIC PTS SYSTEM EIIA COMPONENT"/>
    <property type="match status" value="1"/>
</dbReference>
<keyword evidence="13" id="KW-1185">Reference proteome</keyword>